<evidence type="ECO:0000313" key="1">
    <source>
        <dbReference type="EMBL" id="TDH60469.1"/>
    </source>
</evidence>
<name>A0A4R5QCZ1_9PROT</name>
<keyword evidence="2" id="KW-1185">Reference proteome</keyword>
<evidence type="ECO:0000313" key="2">
    <source>
        <dbReference type="Proteomes" id="UP000295096"/>
    </source>
</evidence>
<proteinExistence type="predicted"/>
<gene>
    <name evidence="1" type="ORF">E2C06_21720</name>
</gene>
<dbReference type="AlphaFoldDB" id="A0A4R5QCZ1"/>
<reference evidence="1 2" key="1">
    <citation type="journal article" date="2016" name="J. Microbiol.">
        <title>Dankookia rubra gen. nov., sp. nov., an alphaproteobacterium isolated from sediment of a shallow stream.</title>
        <authorList>
            <person name="Kim W.H."/>
            <person name="Kim D.H."/>
            <person name="Kang K."/>
            <person name="Ahn T.Y."/>
        </authorList>
    </citation>
    <scope>NUCLEOTIDE SEQUENCE [LARGE SCALE GENOMIC DNA]</scope>
    <source>
        <strain evidence="1 2">JCM30602</strain>
    </source>
</reference>
<evidence type="ECO:0008006" key="3">
    <source>
        <dbReference type="Google" id="ProtNLM"/>
    </source>
</evidence>
<dbReference type="Proteomes" id="UP000295096">
    <property type="component" value="Unassembled WGS sequence"/>
</dbReference>
<dbReference type="EMBL" id="SMSJ01000037">
    <property type="protein sequence ID" value="TDH60469.1"/>
    <property type="molecule type" value="Genomic_DNA"/>
</dbReference>
<comment type="caution">
    <text evidence="1">The sequence shown here is derived from an EMBL/GenBank/DDBJ whole genome shotgun (WGS) entry which is preliminary data.</text>
</comment>
<sequence length="88" mass="9484">MRDPIRQAERLMAIRLRYTINTHLEDQGVTTPAAIGAAVGLPTTEAVSLLGCRQWRAGDVAALQAVAKRLGLEVVPLDISGPRHKTEA</sequence>
<dbReference type="RefSeq" id="WP_133290709.1">
    <property type="nucleotide sequence ID" value="NZ_SMSJ01000037.1"/>
</dbReference>
<organism evidence="1 2">
    <name type="scientific">Dankookia rubra</name>
    <dbReference type="NCBI Taxonomy" id="1442381"/>
    <lineage>
        <taxon>Bacteria</taxon>
        <taxon>Pseudomonadati</taxon>
        <taxon>Pseudomonadota</taxon>
        <taxon>Alphaproteobacteria</taxon>
        <taxon>Acetobacterales</taxon>
        <taxon>Roseomonadaceae</taxon>
        <taxon>Dankookia</taxon>
    </lineage>
</organism>
<protein>
    <recommendedName>
        <fullName evidence="3">XRE family transcriptional regulator</fullName>
    </recommendedName>
</protein>
<accession>A0A4R5QCZ1</accession>